<evidence type="ECO:0000313" key="2">
    <source>
        <dbReference type="Proteomes" id="UP000011518"/>
    </source>
</evidence>
<name>L9JDL6_TUPCH</name>
<sequence>MVGITSKLRGRWTYLACFLRLPVGIINHRPTVSLTQTCKAPAVTLLSGTRLGPGAARFELCVLTNHSHSPLLQVYMVLWYPFDWGGAAAGVELNASLGCKEGNAGEKEGPGAEGVCSGRAWQAGTAAAGPHLVSVQTQSRGPGKAVDDPKLDGRSCSSSLTGPLTTLHLQLQEAGWPQTCCQPWAGTAVSRVTEVTLTIFWPSNDCGPQSSHRNADGSTRLCGQVCVLCLAVAQLQTRVYADKERHAAEVPFSAPAHLSDTVSQLLEARHGARRCGCDFLSEGSLPTPLVRLMELENISPHEVELDYVEE</sequence>
<reference evidence="2" key="2">
    <citation type="journal article" date="2013" name="Nat. Commun.">
        <title>Genome of the Chinese tree shrew.</title>
        <authorList>
            <person name="Fan Y."/>
            <person name="Huang Z.Y."/>
            <person name="Cao C.C."/>
            <person name="Chen C.S."/>
            <person name="Chen Y.X."/>
            <person name="Fan D.D."/>
            <person name="He J."/>
            <person name="Hou H.L."/>
            <person name="Hu L."/>
            <person name="Hu X.T."/>
            <person name="Jiang X.T."/>
            <person name="Lai R."/>
            <person name="Lang Y.S."/>
            <person name="Liang B."/>
            <person name="Liao S.G."/>
            <person name="Mu D."/>
            <person name="Ma Y.Y."/>
            <person name="Niu Y.Y."/>
            <person name="Sun X.Q."/>
            <person name="Xia J.Q."/>
            <person name="Xiao J."/>
            <person name="Xiong Z.Q."/>
            <person name="Xu L."/>
            <person name="Yang L."/>
            <person name="Zhang Y."/>
            <person name="Zhao W."/>
            <person name="Zhao X.D."/>
            <person name="Zheng Y.T."/>
            <person name="Zhou J.M."/>
            <person name="Zhu Y.B."/>
            <person name="Zhang G.J."/>
            <person name="Wang J."/>
            <person name="Yao Y.G."/>
        </authorList>
    </citation>
    <scope>NUCLEOTIDE SEQUENCE [LARGE SCALE GENOMIC DNA]</scope>
</reference>
<keyword evidence="2" id="KW-1185">Reference proteome</keyword>
<protein>
    <submittedName>
        <fullName evidence="1">Ribosome biogenesis protein wdr12</fullName>
    </submittedName>
</protein>
<proteinExistence type="predicted"/>
<dbReference type="AlphaFoldDB" id="L9JDL6"/>
<organism evidence="1 2">
    <name type="scientific">Tupaia chinensis</name>
    <name type="common">Chinese tree shrew</name>
    <name type="synonym">Tupaia belangeri chinensis</name>
    <dbReference type="NCBI Taxonomy" id="246437"/>
    <lineage>
        <taxon>Eukaryota</taxon>
        <taxon>Metazoa</taxon>
        <taxon>Chordata</taxon>
        <taxon>Craniata</taxon>
        <taxon>Vertebrata</taxon>
        <taxon>Euteleostomi</taxon>
        <taxon>Mammalia</taxon>
        <taxon>Eutheria</taxon>
        <taxon>Euarchontoglires</taxon>
        <taxon>Scandentia</taxon>
        <taxon>Tupaiidae</taxon>
        <taxon>Tupaia</taxon>
    </lineage>
</organism>
<dbReference type="Proteomes" id="UP000011518">
    <property type="component" value="Unassembled WGS sequence"/>
</dbReference>
<accession>L9JDL6</accession>
<dbReference type="InParanoid" id="L9JDL6"/>
<dbReference type="STRING" id="246437.L9JDL6"/>
<dbReference type="EMBL" id="KB321054">
    <property type="protein sequence ID" value="ELW48414.1"/>
    <property type="molecule type" value="Genomic_DNA"/>
</dbReference>
<evidence type="ECO:0000313" key="1">
    <source>
        <dbReference type="EMBL" id="ELW48414.1"/>
    </source>
</evidence>
<reference evidence="2" key="1">
    <citation type="submission" date="2012-07" db="EMBL/GenBank/DDBJ databases">
        <title>Genome of the Chinese tree shrew, a rising model animal genetically related to primates.</title>
        <authorList>
            <person name="Zhang G."/>
            <person name="Fan Y."/>
            <person name="Yao Y."/>
            <person name="Huang Z."/>
        </authorList>
    </citation>
    <scope>NUCLEOTIDE SEQUENCE [LARGE SCALE GENOMIC DNA]</scope>
</reference>
<gene>
    <name evidence="1" type="ORF">TREES_T100021839</name>
</gene>